<dbReference type="InterPro" id="IPR002938">
    <property type="entry name" value="FAD-bd"/>
</dbReference>
<evidence type="ECO:0000259" key="5">
    <source>
        <dbReference type="Pfam" id="PF01494"/>
    </source>
</evidence>
<dbReference type="InterPro" id="IPR036188">
    <property type="entry name" value="FAD/NAD-bd_sf"/>
</dbReference>
<dbReference type="Proteomes" id="UP000191285">
    <property type="component" value="Unassembled WGS sequence"/>
</dbReference>
<dbReference type="SUPFAM" id="SSF51905">
    <property type="entry name" value="FAD/NAD(P)-binding domain"/>
    <property type="match status" value="1"/>
</dbReference>
<gene>
    <name evidence="6" type="ORF">PENSTE_c001G04742</name>
</gene>
<dbReference type="STRING" id="303698.A0A1V6U0R4"/>
<name>A0A1V6U0R4_9EURO</name>
<dbReference type="OrthoDB" id="2096480at2759"/>
<dbReference type="Gene3D" id="3.50.50.60">
    <property type="entry name" value="FAD/NAD(P)-binding domain"/>
    <property type="match status" value="1"/>
</dbReference>
<evidence type="ECO:0000313" key="7">
    <source>
        <dbReference type="Proteomes" id="UP000191285"/>
    </source>
</evidence>
<dbReference type="Gene3D" id="3.40.30.120">
    <property type="match status" value="1"/>
</dbReference>
<accession>A0A1V6U0R4</accession>
<dbReference type="EMBL" id="MLKD01000001">
    <property type="protein sequence ID" value="OQE31689.1"/>
    <property type="molecule type" value="Genomic_DNA"/>
</dbReference>
<evidence type="ECO:0000256" key="2">
    <source>
        <dbReference type="ARBA" id="ARBA00022827"/>
    </source>
</evidence>
<dbReference type="Pfam" id="PF01494">
    <property type="entry name" value="FAD_binding_3"/>
    <property type="match status" value="1"/>
</dbReference>
<organism evidence="6 7">
    <name type="scientific">Penicillium steckii</name>
    <dbReference type="NCBI Taxonomy" id="303698"/>
    <lineage>
        <taxon>Eukaryota</taxon>
        <taxon>Fungi</taxon>
        <taxon>Dikarya</taxon>
        <taxon>Ascomycota</taxon>
        <taxon>Pezizomycotina</taxon>
        <taxon>Eurotiomycetes</taxon>
        <taxon>Eurotiomycetidae</taxon>
        <taxon>Eurotiales</taxon>
        <taxon>Aspergillaceae</taxon>
        <taxon>Penicillium</taxon>
    </lineage>
</organism>
<dbReference type="InterPro" id="IPR050641">
    <property type="entry name" value="RIFMO-like"/>
</dbReference>
<dbReference type="Gene3D" id="3.30.9.10">
    <property type="entry name" value="D-Amino Acid Oxidase, subunit A, domain 2"/>
    <property type="match status" value="1"/>
</dbReference>
<dbReference type="PRINTS" id="PR00420">
    <property type="entry name" value="RNGMNOXGNASE"/>
</dbReference>
<keyword evidence="1" id="KW-0285">Flavoprotein</keyword>
<protein>
    <recommendedName>
        <fullName evidence="5">FAD-binding domain-containing protein</fullName>
    </recommendedName>
</protein>
<dbReference type="GO" id="GO:0016709">
    <property type="term" value="F:oxidoreductase activity, acting on paired donors, with incorporation or reduction of molecular oxygen, NAD(P)H as one donor, and incorporation of one atom of oxygen"/>
    <property type="evidence" value="ECO:0007669"/>
    <property type="project" value="UniProtKB-ARBA"/>
</dbReference>
<dbReference type="GO" id="GO:0071949">
    <property type="term" value="F:FAD binding"/>
    <property type="evidence" value="ECO:0007669"/>
    <property type="project" value="InterPro"/>
</dbReference>
<evidence type="ECO:0000313" key="6">
    <source>
        <dbReference type="EMBL" id="OQE31689.1"/>
    </source>
</evidence>
<feature type="domain" description="FAD-binding" evidence="5">
    <location>
        <begin position="11"/>
        <end position="375"/>
    </location>
</feature>
<evidence type="ECO:0000256" key="1">
    <source>
        <dbReference type="ARBA" id="ARBA00022630"/>
    </source>
</evidence>
<dbReference type="PANTHER" id="PTHR43004:SF21">
    <property type="entry name" value="FAD-BINDING DOMAIN-CONTAINING PROTEIN-RELATED"/>
    <property type="match status" value="1"/>
</dbReference>
<dbReference type="AlphaFoldDB" id="A0A1V6U0R4"/>
<comment type="caution">
    <text evidence="6">The sequence shown here is derived from an EMBL/GenBank/DDBJ whole genome shotgun (WGS) entry which is preliminary data.</text>
</comment>
<evidence type="ECO:0000256" key="4">
    <source>
        <dbReference type="SAM" id="MobiDB-lite"/>
    </source>
</evidence>
<feature type="region of interest" description="Disordered" evidence="4">
    <location>
        <begin position="444"/>
        <end position="464"/>
    </location>
</feature>
<dbReference type="Pfam" id="PF21274">
    <property type="entry name" value="Rng_hyd_C"/>
    <property type="match status" value="1"/>
</dbReference>
<proteinExistence type="predicted"/>
<keyword evidence="2" id="KW-0274">FAD</keyword>
<keyword evidence="3" id="KW-0560">Oxidoreductase</keyword>
<dbReference type="PANTHER" id="PTHR43004">
    <property type="entry name" value="TRK SYSTEM POTASSIUM UPTAKE PROTEIN"/>
    <property type="match status" value="1"/>
</dbReference>
<keyword evidence="7" id="KW-1185">Reference proteome</keyword>
<sequence length="608" mass="68492">MSSTVSFSHDVPIVIVGAGPVGMILAYQLDRLGVPCLLAERSLEISKWPKLDLTNRKSMELFRILEITQEYRDLDGSVSQDATFDTQFATRLDGKGHLLANWKLPSSKGQRDNIKNVNDGTQCAEAGQRCMQPVFETWLRKKLQTKSNISSKFGWTYLVHTEGDQGVSTTFVDQNGEYHVLHSKYLIACDGGGSRIRKTARIPMTGGQMPMRMHLVHFRSRQFAEERSFGKYWHTFCSHGGVILDQNDDDIFTAHLPTHLLPEGPVDPAEVVYRIMAPAGERHEIKIDEIYAHSEWAPNFSIAKQYHTDTMRVILAGDSAHRMPPHGGYGMNSGVVDAVDLGWRLAAIVKGYGGDLLLKSYNMERRPMQIRTLQRAHRHIMEHIELAQMYPQDNNPIDDDTIEGQELRARIGKFLEESGPETEDRGVEIDLRYHSPTIYPDGTPELEWTPDRYRPSTRPGSRAPHVFMKDGETSIYDLFGAEWTLVHFVDDDVESVNTASSSDSFVAAASRLKIPISRVIIKEEPHVRRIWERNMVLVRPDTHVAWRADNIWGLNIDEILQVISGQKEFSRFQPSRASADAEANFEALVKGITDGVTGGATIAQDDIA</sequence>
<evidence type="ECO:0000256" key="3">
    <source>
        <dbReference type="ARBA" id="ARBA00023002"/>
    </source>
</evidence>
<reference evidence="7" key="1">
    <citation type="journal article" date="2017" name="Nat. Microbiol.">
        <title>Global analysis of biosynthetic gene clusters reveals vast potential of secondary metabolite production in Penicillium species.</title>
        <authorList>
            <person name="Nielsen J.C."/>
            <person name="Grijseels S."/>
            <person name="Prigent S."/>
            <person name="Ji B."/>
            <person name="Dainat J."/>
            <person name="Nielsen K.F."/>
            <person name="Frisvad J.C."/>
            <person name="Workman M."/>
            <person name="Nielsen J."/>
        </authorList>
    </citation>
    <scope>NUCLEOTIDE SEQUENCE [LARGE SCALE GENOMIC DNA]</scope>
    <source>
        <strain evidence="7">IBT 24891</strain>
    </source>
</reference>